<dbReference type="RefSeq" id="WP_121794405.1">
    <property type="nucleotide sequence ID" value="NZ_RDBF01000006.1"/>
</dbReference>
<name>A0A3L8PMP7_9ACTN</name>
<evidence type="ECO:0000313" key="2">
    <source>
        <dbReference type="EMBL" id="RLV55768.1"/>
    </source>
</evidence>
<evidence type="ECO:0000313" key="3">
    <source>
        <dbReference type="Proteomes" id="UP000282515"/>
    </source>
</evidence>
<dbReference type="InterPro" id="IPR012654">
    <property type="entry name" value="CHP02391"/>
</dbReference>
<keyword evidence="3" id="KW-1185">Reference proteome</keyword>
<organism evidence="2 3">
    <name type="scientific">Aeromicrobium phragmitis</name>
    <dbReference type="NCBI Taxonomy" id="2478914"/>
    <lineage>
        <taxon>Bacteria</taxon>
        <taxon>Bacillati</taxon>
        <taxon>Actinomycetota</taxon>
        <taxon>Actinomycetes</taxon>
        <taxon>Propionibacteriales</taxon>
        <taxon>Nocardioidaceae</taxon>
        <taxon>Aeromicrobium</taxon>
    </lineage>
</organism>
<feature type="domain" description="Conserved hypothetical protein CHP02391" evidence="1">
    <location>
        <begin position="110"/>
        <end position="227"/>
    </location>
</feature>
<dbReference type="Proteomes" id="UP000282515">
    <property type="component" value="Unassembled WGS sequence"/>
</dbReference>
<dbReference type="EMBL" id="RDBF01000006">
    <property type="protein sequence ID" value="RLV55768.1"/>
    <property type="molecule type" value="Genomic_DNA"/>
</dbReference>
<accession>A0A3L8PMP7</accession>
<dbReference type="Pfam" id="PF09509">
    <property type="entry name" value="Hypoth_Ymh"/>
    <property type="match status" value="1"/>
</dbReference>
<comment type="caution">
    <text evidence="2">The sequence shown here is derived from an EMBL/GenBank/DDBJ whole genome shotgun (WGS) entry which is preliminary data.</text>
</comment>
<gene>
    <name evidence="2" type="ORF">D9V41_09925</name>
</gene>
<reference evidence="2 3" key="1">
    <citation type="submission" date="2018-10" db="EMBL/GenBank/DDBJ databases">
        <title>Aeromicrobium sp. 9W16Y-2 whole genome shotgun sequence.</title>
        <authorList>
            <person name="Li F."/>
        </authorList>
    </citation>
    <scope>NUCLEOTIDE SEQUENCE [LARGE SCALE GENOMIC DNA]</scope>
    <source>
        <strain evidence="2 3">9W16Y-2</strain>
    </source>
</reference>
<dbReference type="OrthoDB" id="3189478at2"/>
<dbReference type="NCBIfam" id="TIGR02391">
    <property type="entry name" value="hypoth_ymh"/>
    <property type="match status" value="1"/>
</dbReference>
<dbReference type="AlphaFoldDB" id="A0A3L8PMP7"/>
<evidence type="ECO:0000259" key="1">
    <source>
        <dbReference type="Pfam" id="PF09509"/>
    </source>
</evidence>
<sequence>MAPLPSHFRTFGITKVTVVHDPGTDNEERFETEAHIQAKTGFFAVDTPIYEGDVVEFPDPRGGTTRKVAATVDVNNPTGSSFRGMEHIHVTWGAAPPSRVAPVRRLSIENLHAEVISSSSELFADGHYEAAVSEAFKSIEVRVRNLIGSTQSGVKLMGEAFGGSDPQVPVATSAGQSGKDEQEGFAALFRGAMLGVRNPRAHDLFKPRDPQQALEYLGFASLLHRQLDAASIE</sequence>
<proteinExistence type="predicted"/>
<protein>
    <submittedName>
        <fullName evidence="2">TIGR02391 family protein</fullName>
    </submittedName>
</protein>